<dbReference type="GO" id="GO:0043565">
    <property type="term" value="F:sequence-specific DNA binding"/>
    <property type="evidence" value="ECO:0007669"/>
    <property type="project" value="UniProtKB-UniRule"/>
</dbReference>
<feature type="binding site" evidence="10 13">
    <location>
        <begin position="360"/>
        <end position="367"/>
    </location>
    <ligand>
        <name>ATP</name>
        <dbReference type="ChEBI" id="CHEBI:30616"/>
    </ligand>
</feature>
<keyword evidence="2 10" id="KW-0963">Cytoplasm</keyword>
<keyword evidence="4 10" id="KW-0547">Nucleotide-binding</keyword>
<name>A0A8J7U7W0_9BACT</name>
<keyword evidence="8 10" id="KW-0346">Stress response</keyword>
<sequence>MNEQHEDHIQTADYPLLAIRNVVVFPETPKRLFFNRPQSLEAIKFAARMKRPVVVVTLRGPEREIRDLHDIYTMGVMGTISQLQRLPNGTIQAFFSPTQRASIQGLNKDGPFYTVKAAPVASRESADQELPRLVQALKQEFFNHVDFEKRSGNFQWSEELDRNDVPAGRFADAVAPMLNASLDEMQEVLETLDTRERVEKVYTLLYKEMKQKEFERDLKAKVEEAVGKRQKEYFLNEQMRAIQEEMGESPENDEFGSIQEAIDAAEMPEHAKDTAEKELAKLRRIGMQSHEATPVRNYLDWLVSLPWSKATEDNFDVAHAEAVLDEDHFGLEKPKERIIEFMAVSKAVGELKGPIICLSGPPGVGKTSLAKGIARALGREFARISMGGVRDEAEIRGHRRTYIGALPGKIIQTMKKVARNNPVILLDEIDKISNYYGGGPTAALLEVLDPEQNNSFMDHYLEVEYDLSKVLFITTANDLASIPLPLRDRMEVIEVSGYTELEKVQIANRYLLPKQKKENGLTENQLRLPQKQLLKVIRGYTREAGVRGLERTLAKLCRKAVTERIKDGKNTAVRMTDAKVTKYLGPPRFVRGELEAQNHAGMVTGLAWTSVGGETLSIEVATMKGTGKLSLTGTLGDVMKESAQAALSYVRSHANDLGIYAKTFKDLDLHIHVPAGGTPKDGPSAGIALTGGIVSALTGIPINWNVGLTGEVTLRGNVLPIGGLKEKLMAALRAQIETVIIPDQNAKDLAEVPAEIRDRLRIVKVKHVSEIFPILLEQLPLPVVEQDEPVTADDLPAPQNNDSNPMPSMD</sequence>
<dbReference type="Gene3D" id="1.20.58.1480">
    <property type="match status" value="1"/>
</dbReference>
<dbReference type="InterPro" id="IPR008268">
    <property type="entry name" value="Peptidase_S16_AS"/>
</dbReference>
<dbReference type="SUPFAM" id="SSF88697">
    <property type="entry name" value="PUA domain-like"/>
    <property type="match status" value="1"/>
</dbReference>
<dbReference type="GO" id="GO:0004176">
    <property type="term" value="F:ATP-dependent peptidase activity"/>
    <property type="evidence" value="ECO:0007669"/>
    <property type="project" value="UniProtKB-UniRule"/>
</dbReference>
<evidence type="ECO:0000259" key="18">
    <source>
        <dbReference type="PROSITE" id="PS51787"/>
    </source>
</evidence>
<evidence type="ECO:0000256" key="6">
    <source>
        <dbReference type="ARBA" id="ARBA00022825"/>
    </source>
</evidence>
<feature type="domain" description="Lon N-terminal" evidence="18">
    <location>
        <begin position="14"/>
        <end position="209"/>
    </location>
</feature>
<comment type="subcellular location">
    <subcellularLocation>
        <location evidence="1 10 11">Cytoplasm</location>
    </subcellularLocation>
</comment>
<dbReference type="InterPro" id="IPR003111">
    <property type="entry name" value="Lon_prtase_N"/>
</dbReference>
<evidence type="ECO:0000259" key="17">
    <source>
        <dbReference type="PROSITE" id="PS51786"/>
    </source>
</evidence>
<comment type="induction">
    <text evidence="10">By heat shock.</text>
</comment>
<dbReference type="InterPro" id="IPR027543">
    <property type="entry name" value="Lon_bac"/>
</dbReference>
<evidence type="ECO:0000256" key="1">
    <source>
        <dbReference type="ARBA" id="ARBA00004496"/>
    </source>
</evidence>
<dbReference type="InterPro" id="IPR046336">
    <property type="entry name" value="Lon_prtase_N_sf"/>
</dbReference>
<dbReference type="FunFam" id="3.40.50.300:FF:000021">
    <property type="entry name" value="Lon protease homolog"/>
    <property type="match status" value="1"/>
</dbReference>
<dbReference type="InterPro" id="IPR027065">
    <property type="entry name" value="Lon_Prtase"/>
</dbReference>
<dbReference type="Pfam" id="PF00004">
    <property type="entry name" value="AAA"/>
    <property type="match status" value="1"/>
</dbReference>
<dbReference type="InterPro" id="IPR014721">
    <property type="entry name" value="Ribsml_uS5_D2-typ_fold_subgr"/>
</dbReference>
<evidence type="ECO:0000256" key="3">
    <source>
        <dbReference type="ARBA" id="ARBA00022670"/>
    </source>
</evidence>
<dbReference type="SUPFAM" id="SSF54211">
    <property type="entry name" value="Ribosomal protein S5 domain 2-like"/>
    <property type="match status" value="1"/>
</dbReference>
<organism evidence="19 20">
    <name type="scientific">Acanthopleuribacter pedis</name>
    <dbReference type="NCBI Taxonomy" id="442870"/>
    <lineage>
        <taxon>Bacteria</taxon>
        <taxon>Pseudomonadati</taxon>
        <taxon>Acidobacteriota</taxon>
        <taxon>Holophagae</taxon>
        <taxon>Acanthopleuribacterales</taxon>
        <taxon>Acanthopleuribacteraceae</taxon>
        <taxon>Acanthopleuribacter</taxon>
    </lineage>
</organism>
<protein>
    <recommendedName>
        <fullName evidence="10 11">Lon protease</fullName>
        <ecNumber evidence="10 11">3.4.21.53</ecNumber>
    </recommendedName>
    <alternativeName>
        <fullName evidence="10">ATP-dependent protease La</fullName>
    </alternativeName>
</protein>
<evidence type="ECO:0000256" key="11">
    <source>
        <dbReference type="PIRNR" id="PIRNR001174"/>
    </source>
</evidence>
<dbReference type="PROSITE" id="PS01046">
    <property type="entry name" value="LON_SER"/>
    <property type="match status" value="1"/>
</dbReference>
<comment type="caution">
    <text evidence="19">The sequence shown here is derived from an EMBL/GenBank/DDBJ whole genome shotgun (WGS) entry which is preliminary data.</text>
</comment>
<dbReference type="EMBL" id="JAFREP010000028">
    <property type="protein sequence ID" value="MBO1321816.1"/>
    <property type="molecule type" value="Genomic_DNA"/>
</dbReference>
<dbReference type="FunFam" id="1.20.5.5270:FF:000002">
    <property type="entry name" value="Lon protease homolog"/>
    <property type="match status" value="1"/>
</dbReference>
<keyword evidence="5 10" id="KW-0378">Hydrolase</keyword>
<dbReference type="InterPro" id="IPR004815">
    <property type="entry name" value="Lon_bac/euk-typ"/>
</dbReference>
<dbReference type="InterPro" id="IPR020568">
    <property type="entry name" value="Ribosomal_Su5_D2-typ_SF"/>
</dbReference>
<dbReference type="Gene3D" id="1.20.5.5270">
    <property type="match status" value="1"/>
</dbReference>
<dbReference type="PRINTS" id="PR00830">
    <property type="entry name" value="ENDOLAPTASE"/>
</dbReference>
<dbReference type="GO" id="GO:0034605">
    <property type="term" value="P:cellular response to heat"/>
    <property type="evidence" value="ECO:0007669"/>
    <property type="project" value="UniProtKB-UniRule"/>
</dbReference>
<keyword evidence="7 10" id="KW-0067">ATP-binding</keyword>
<evidence type="ECO:0000256" key="16">
    <source>
        <dbReference type="SAM" id="MobiDB-lite"/>
    </source>
</evidence>
<evidence type="ECO:0000256" key="13">
    <source>
        <dbReference type="PIRSR" id="PIRSR001174-2"/>
    </source>
</evidence>
<dbReference type="PROSITE" id="PS51786">
    <property type="entry name" value="LON_PROTEOLYTIC"/>
    <property type="match status" value="1"/>
</dbReference>
<comment type="function">
    <text evidence="10">ATP-dependent serine protease that mediates the selective degradation of mutant and abnormal proteins as well as certain short-lived regulatory proteins. Required for cellular homeostasis and for survival from DNA damage and developmental changes induced by stress. Degrades polypeptides processively to yield small peptide fragments that are 5 to 10 amino acids long. Binds to DNA in a double-stranded, site-specific manner.</text>
</comment>
<evidence type="ECO:0000313" key="20">
    <source>
        <dbReference type="Proteomes" id="UP000664417"/>
    </source>
</evidence>
<dbReference type="Pfam" id="PF02190">
    <property type="entry name" value="LON_substr_bdg"/>
    <property type="match status" value="1"/>
</dbReference>
<dbReference type="GO" id="GO:0004252">
    <property type="term" value="F:serine-type endopeptidase activity"/>
    <property type="evidence" value="ECO:0007669"/>
    <property type="project" value="UniProtKB-UniRule"/>
</dbReference>
<dbReference type="Gene3D" id="3.30.230.10">
    <property type="match status" value="1"/>
</dbReference>
<dbReference type="AlphaFoldDB" id="A0A8J7U7W0"/>
<comment type="catalytic activity">
    <reaction evidence="9 10 11 14">
        <text>Hydrolysis of proteins in presence of ATP.</text>
        <dbReference type="EC" id="3.4.21.53"/>
    </reaction>
</comment>
<gene>
    <name evidence="10 19" type="primary">lon</name>
    <name evidence="19" type="ORF">J3U88_25275</name>
</gene>
<evidence type="ECO:0000256" key="14">
    <source>
        <dbReference type="PROSITE-ProRule" id="PRU01122"/>
    </source>
</evidence>
<comment type="similarity">
    <text evidence="10 11 14 15">Belongs to the peptidase S16 family.</text>
</comment>
<dbReference type="GO" id="GO:0005524">
    <property type="term" value="F:ATP binding"/>
    <property type="evidence" value="ECO:0007669"/>
    <property type="project" value="UniProtKB-UniRule"/>
</dbReference>
<evidence type="ECO:0000256" key="5">
    <source>
        <dbReference type="ARBA" id="ARBA00022801"/>
    </source>
</evidence>
<feature type="domain" description="Lon proteolytic" evidence="17">
    <location>
        <begin position="597"/>
        <end position="778"/>
    </location>
</feature>
<evidence type="ECO:0000256" key="4">
    <source>
        <dbReference type="ARBA" id="ARBA00022741"/>
    </source>
</evidence>
<dbReference type="PANTHER" id="PTHR10046">
    <property type="entry name" value="ATP DEPENDENT LON PROTEASE FAMILY MEMBER"/>
    <property type="match status" value="1"/>
</dbReference>
<dbReference type="PIRSF" id="PIRSF001174">
    <property type="entry name" value="Lon_proteas"/>
    <property type="match status" value="1"/>
</dbReference>
<feature type="active site" evidence="10 12">
    <location>
        <position position="684"/>
    </location>
</feature>
<dbReference type="HAMAP" id="MF_01973">
    <property type="entry name" value="lon_bact"/>
    <property type="match status" value="1"/>
</dbReference>
<reference evidence="19" key="1">
    <citation type="submission" date="2021-03" db="EMBL/GenBank/DDBJ databases">
        <authorList>
            <person name="Wang G."/>
        </authorList>
    </citation>
    <scope>NUCLEOTIDE SEQUENCE</scope>
    <source>
        <strain evidence="19">KCTC 12899</strain>
    </source>
</reference>
<dbReference type="Pfam" id="PF05362">
    <property type="entry name" value="Lon_C"/>
    <property type="match status" value="1"/>
</dbReference>
<evidence type="ECO:0000313" key="19">
    <source>
        <dbReference type="EMBL" id="MBO1321816.1"/>
    </source>
</evidence>
<feature type="region of interest" description="Disordered" evidence="16">
    <location>
        <begin position="790"/>
        <end position="810"/>
    </location>
</feature>
<dbReference type="SMART" id="SM00464">
    <property type="entry name" value="LON"/>
    <property type="match status" value="1"/>
</dbReference>
<evidence type="ECO:0000256" key="12">
    <source>
        <dbReference type="PIRSR" id="PIRSR001174-1"/>
    </source>
</evidence>
<comment type="subunit">
    <text evidence="10 11">Homohexamer. Organized in a ring with a central cavity.</text>
</comment>
<dbReference type="GO" id="GO:0016887">
    <property type="term" value="F:ATP hydrolysis activity"/>
    <property type="evidence" value="ECO:0007669"/>
    <property type="project" value="UniProtKB-UniRule"/>
</dbReference>
<dbReference type="Proteomes" id="UP000664417">
    <property type="component" value="Unassembled WGS sequence"/>
</dbReference>
<dbReference type="InterPro" id="IPR008269">
    <property type="entry name" value="Lon_proteolytic"/>
</dbReference>
<dbReference type="Gene3D" id="1.10.8.60">
    <property type="match status" value="1"/>
</dbReference>
<dbReference type="InterPro" id="IPR027417">
    <property type="entry name" value="P-loop_NTPase"/>
</dbReference>
<keyword evidence="3 10" id="KW-0645">Protease</keyword>
<evidence type="ECO:0000256" key="15">
    <source>
        <dbReference type="RuleBase" id="RU000591"/>
    </source>
</evidence>
<dbReference type="NCBIfam" id="TIGR00763">
    <property type="entry name" value="lon"/>
    <property type="match status" value="1"/>
</dbReference>
<dbReference type="RefSeq" id="WP_207861789.1">
    <property type="nucleotide sequence ID" value="NZ_JAFREP010000028.1"/>
</dbReference>
<dbReference type="CDD" id="cd19500">
    <property type="entry name" value="RecA-like_Lon"/>
    <property type="match status" value="1"/>
</dbReference>
<evidence type="ECO:0000256" key="10">
    <source>
        <dbReference type="HAMAP-Rule" id="MF_01973"/>
    </source>
</evidence>
<dbReference type="Gene3D" id="3.40.50.300">
    <property type="entry name" value="P-loop containing nucleotide triphosphate hydrolases"/>
    <property type="match status" value="1"/>
</dbReference>
<dbReference type="Pfam" id="PF22667">
    <property type="entry name" value="Lon_lid"/>
    <property type="match status" value="1"/>
</dbReference>
<evidence type="ECO:0000256" key="2">
    <source>
        <dbReference type="ARBA" id="ARBA00022490"/>
    </source>
</evidence>
<evidence type="ECO:0000256" key="8">
    <source>
        <dbReference type="ARBA" id="ARBA00023016"/>
    </source>
</evidence>
<dbReference type="GO" id="GO:0005737">
    <property type="term" value="C:cytoplasm"/>
    <property type="evidence" value="ECO:0007669"/>
    <property type="project" value="UniProtKB-SubCell"/>
</dbReference>
<dbReference type="PROSITE" id="PS51787">
    <property type="entry name" value="LON_N"/>
    <property type="match status" value="1"/>
</dbReference>
<keyword evidence="6 10" id="KW-0720">Serine protease</keyword>
<dbReference type="SMART" id="SM00382">
    <property type="entry name" value="AAA"/>
    <property type="match status" value="1"/>
</dbReference>
<proteinExistence type="evidence at transcript level"/>
<dbReference type="Gene3D" id="2.30.130.40">
    <property type="entry name" value="LON domain-like"/>
    <property type="match status" value="1"/>
</dbReference>
<dbReference type="InterPro" id="IPR003593">
    <property type="entry name" value="AAA+_ATPase"/>
</dbReference>
<feature type="compositionally biased region" description="Polar residues" evidence="16">
    <location>
        <begin position="798"/>
        <end position="810"/>
    </location>
</feature>
<dbReference type="InterPro" id="IPR015947">
    <property type="entry name" value="PUA-like_sf"/>
</dbReference>
<keyword evidence="20" id="KW-1185">Reference proteome</keyword>
<evidence type="ECO:0000256" key="7">
    <source>
        <dbReference type="ARBA" id="ARBA00022840"/>
    </source>
</evidence>
<accession>A0A8J7U7W0</accession>
<feature type="active site" evidence="10 12">
    <location>
        <position position="727"/>
    </location>
</feature>
<dbReference type="GO" id="GO:0006515">
    <property type="term" value="P:protein quality control for misfolded or incompletely synthesized proteins"/>
    <property type="evidence" value="ECO:0007669"/>
    <property type="project" value="UniProtKB-UniRule"/>
</dbReference>
<dbReference type="EC" id="3.4.21.53" evidence="10 11"/>
<dbReference type="InterPro" id="IPR054594">
    <property type="entry name" value="Lon_lid"/>
</dbReference>
<dbReference type="InterPro" id="IPR003959">
    <property type="entry name" value="ATPase_AAA_core"/>
</dbReference>
<dbReference type="SUPFAM" id="SSF52540">
    <property type="entry name" value="P-loop containing nucleoside triphosphate hydrolases"/>
    <property type="match status" value="1"/>
</dbReference>
<evidence type="ECO:0000256" key="9">
    <source>
        <dbReference type="ARBA" id="ARBA00050665"/>
    </source>
</evidence>